<evidence type="ECO:0000313" key="3">
    <source>
        <dbReference type="Proteomes" id="UP000509658"/>
    </source>
</evidence>
<proteinExistence type="predicted"/>
<dbReference type="InterPro" id="IPR011047">
    <property type="entry name" value="Quinoprotein_ADH-like_sf"/>
</dbReference>
<protein>
    <submittedName>
        <fullName evidence="2">PD40 domain-containing protein</fullName>
    </submittedName>
</protein>
<evidence type="ECO:0000256" key="1">
    <source>
        <dbReference type="PROSITE-ProRule" id="PRU00221"/>
    </source>
</evidence>
<dbReference type="KEGG" id="rev:HUE57_13315"/>
<dbReference type="RefSeq" id="WP_174673337.1">
    <property type="nucleotide sequence ID" value="NZ_CP054491.1"/>
</dbReference>
<dbReference type="Pfam" id="PF00400">
    <property type="entry name" value="WD40"/>
    <property type="match status" value="3"/>
</dbReference>
<dbReference type="EMBL" id="CP054491">
    <property type="protein sequence ID" value="QKQ27158.1"/>
    <property type="molecule type" value="Genomic_DNA"/>
</dbReference>
<dbReference type="PROSITE" id="PS50082">
    <property type="entry name" value="WD_REPEATS_2"/>
    <property type="match status" value="2"/>
</dbReference>
<reference evidence="2 3" key="1">
    <citation type="submission" date="2020-05" db="EMBL/GenBank/DDBJ databases">
        <title>Horizontal transmission and recombination maintain forever young bacterial symbiont genomes.</title>
        <authorList>
            <person name="Russell S.L."/>
            <person name="Pepper-Tunick E."/>
            <person name="Svedberg J."/>
            <person name="Byrne A."/>
            <person name="Ruelas Castillo J."/>
            <person name="Vollmers C."/>
            <person name="Beinart R.A."/>
            <person name="Corbett-Detig R."/>
        </authorList>
    </citation>
    <scope>NUCLEOTIDE SEQUENCE [LARGE SCALE GENOMIC DNA]</scope>
    <source>
        <strain evidence="2">Santa_Monica_outfall</strain>
    </source>
</reference>
<organism evidence="2 3">
    <name type="scientific">Candidatus Reidiella endopervernicosa</name>
    <dbReference type="NCBI Taxonomy" id="2738883"/>
    <lineage>
        <taxon>Bacteria</taxon>
        <taxon>Pseudomonadati</taxon>
        <taxon>Pseudomonadota</taxon>
        <taxon>Gammaproteobacteria</taxon>
        <taxon>Candidatus Reidiella</taxon>
    </lineage>
</organism>
<keyword evidence="3" id="KW-1185">Reference proteome</keyword>
<dbReference type="PANTHER" id="PTHR19879">
    <property type="entry name" value="TRANSCRIPTION INITIATION FACTOR TFIID"/>
    <property type="match status" value="1"/>
</dbReference>
<dbReference type="AlphaFoldDB" id="A0A6N0HXT3"/>
<name>A0A6N0HXT3_9GAMM</name>
<accession>A0A6N0HXT3</accession>
<dbReference type="InterPro" id="IPR015943">
    <property type="entry name" value="WD40/YVTN_repeat-like_dom_sf"/>
</dbReference>
<dbReference type="Proteomes" id="UP000509658">
    <property type="component" value="Chromosome"/>
</dbReference>
<sequence>MLDLLAVPTGSEPAYTATSLESIAISPDATTIFLGGSNEGGLYSRTSGKPLLRIRRDGIFIGASFSPDGKRLATAMSDNEVCLWGRNTGEQLRCLDGHKNLVTDVAFSPDGSTIASAGYEGEILISEVESGKPVTTLSGHQGGVYGLDYSPDGKHLLRWGRQHGALLEYRWRYGC</sequence>
<gene>
    <name evidence="2" type="ORF">HUE57_13315</name>
</gene>
<feature type="repeat" description="WD" evidence="1">
    <location>
        <begin position="95"/>
        <end position="136"/>
    </location>
</feature>
<dbReference type="PROSITE" id="PS50294">
    <property type="entry name" value="WD_REPEATS_REGION"/>
    <property type="match status" value="1"/>
</dbReference>
<dbReference type="Gene3D" id="2.130.10.10">
    <property type="entry name" value="YVTN repeat-like/Quinoprotein amine dehydrogenase"/>
    <property type="match status" value="1"/>
</dbReference>
<keyword evidence="1" id="KW-0853">WD repeat</keyword>
<dbReference type="SUPFAM" id="SSF50998">
    <property type="entry name" value="Quinoprotein alcohol dehydrogenase-like"/>
    <property type="match status" value="1"/>
</dbReference>
<dbReference type="InterPro" id="IPR001680">
    <property type="entry name" value="WD40_rpt"/>
</dbReference>
<evidence type="ECO:0000313" key="2">
    <source>
        <dbReference type="EMBL" id="QKQ27158.1"/>
    </source>
</evidence>
<dbReference type="SMART" id="SM00320">
    <property type="entry name" value="WD40"/>
    <property type="match status" value="3"/>
</dbReference>
<dbReference type="PANTHER" id="PTHR19879:SF9">
    <property type="entry name" value="TRANSCRIPTION INITIATION FACTOR TFIID SUBUNIT 5"/>
    <property type="match status" value="1"/>
</dbReference>
<feature type="repeat" description="WD" evidence="1">
    <location>
        <begin position="64"/>
        <end position="94"/>
    </location>
</feature>